<organism evidence="2 3">
    <name type="scientific">Cucurbita argyrosperma subsp. sororia</name>
    <dbReference type="NCBI Taxonomy" id="37648"/>
    <lineage>
        <taxon>Eukaryota</taxon>
        <taxon>Viridiplantae</taxon>
        <taxon>Streptophyta</taxon>
        <taxon>Embryophyta</taxon>
        <taxon>Tracheophyta</taxon>
        <taxon>Spermatophyta</taxon>
        <taxon>Magnoliopsida</taxon>
        <taxon>eudicotyledons</taxon>
        <taxon>Gunneridae</taxon>
        <taxon>Pentapetalae</taxon>
        <taxon>rosids</taxon>
        <taxon>fabids</taxon>
        <taxon>Cucurbitales</taxon>
        <taxon>Cucurbitaceae</taxon>
        <taxon>Cucurbiteae</taxon>
        <taxon>Cucurbita</taxon>
    </lineage>
</organism>
<proteinExistence type="predicted"/>
<keyword evidence="1" id="KW-1133">Transmembrane helix</keyword>
<reference evidence="2 3" key="1">
    <citation type="journal article" date="2021" name="Hortic Res">
        <title>The domestication of Cucurbita argyrosperma as revealed by the genome of its wild relative.</title>
        <authorList>
            <person name="Barrera-Redondo J."/>
            <person name="Sanchez-de la Vega G."/>
            <person name="Aguirre-Liguori J.A."/>
            <person name="Castellanos-Morales G."/>
            <person name="Gutierrez-Guerrero Y.T."/>
            <person name="Aguirre-Dugua X."/>
            <person name="Aguirre-Planter E."/>
            <person name="Tenaillon M.I."/>
            <person name="Lira-Saade R."/>
            <person name="Eguiarte L.E."/>
        </authorList>
    </citation>
    <scope>NUCLEOTIDE SEQUENCE [LARGE SCALE GENOMIC DNA]</scope>
    <source>
        <strain evidence="2">JBR-2021</strain>
    </source>
</reference>
<gene>
    <name evidence="2" type="ORF">SDJN03_05228</name>
</gene>
<dbReference type="EMBL" id="JAGKQH010000004">
    <property type="protein sequence ID" value="KAG6599995.1"/>
    <property type="molecule type" value="Genomic_DNA"/>
</dbReference>
<dbReference type="Proteomes" id="UP000685013">
    <property type="component" value="Chromosome 4"/>
</dbReference>
<feature type="transmembrane region" description="Helical" evidence="1">
    <location>
        <begin position="42"/>
        <end position="59"/>
    </location>
</feature>
<protein>
    <submittedName>
        <fullName evidence="2">Uncharacterized protein</fullName>
    </submittedName>
</protein>
<name>A0AAV6NMM3_9ROSI</name>
<keyword evidence="1" id="KW-0812">Transmembrane</keyword>
<feature type="transmembrane region" description="Helical" evidence="1">
    <location>
        <begin position="86"/>
        <end position="103"/>
    </location>
</feature>
<accession>A0AAV6NMM3</accession>
<comment type="caution">
    <text evidence="2">The sequence shown here is derived from an EMBL/GenBank/DDBJ whole genome shotgun (WGS) entry which is preliminary data.</text>
</comment>
<evidence type="ECO:0000313" key="2">
    <source>
        <dbReference type="EMBL" id="KAG6599995.1"/>
    </source>
</evidence>
<sequence>MAKLAREPRFGSNLDGQCGAFISLCFDFDCCGEAATKKSPTFLPLSFVLYPLVFFIVWIKPPFPPFLAHQTPSSIRGLPDFPLFPSWRSVISTILAVLWFNLLQELDV</sequence>
<keyword evidence="3" id="KW-1185">Reference proteome</keyword>
<dbReference type="AlphaFoldDB" id="A0AAV6NMM3"/>
<feature type="non-terminal residue" evidence="2">
    <location>
        <position position="1"/>
    </location>
</feature>
<evidence type="ECO:0000313" key="3">
    <source>
        <dbReference type="Proteomes" id="UP000685013"/>
    </source>
</evidence>
<evidence type="ECO:0000256" key="1">
    <source>
        <dbReference type="SAM" id="Phobius"/>
    </source>
</evidence>
<keyword evidence="1" id="KW-0472">Membrane</keyword>